<dbReference type="Proteomes" id="UP000275846">
    <property type="component" value="Unassembled WGS sequence"/>
</dbReference>
<dbReference type="PANTHER" id="PTHR45691">
    <property type="entry name" value="PROTEIN DIAPHANOUS"/>
    <property type="match status" value="1"/>
</dbReference>
<dbReference type="InterPro" id="IPR051412">
    <property type="entry name" value="Formin_Homology_Diaphanous_sf"/>
</dbReference>
<organism evidence="3">
    <name type="scientific">Schistocephalus solidus</name>
    <name type="common">Tapeworm</name>
    <dbReference type="NCBI Taxonomy" id="70667"/>
    <lineage>
        <taxon>Eukaryota</taxon>
        <taxon>Metazoa</taxon>
        <taxon>Spiralia</taxon>
        <taxon>Lophotrochozoa</taxon>
        <taxon>Platyhelminthes</taxon>
        <taxon>Cestoda</taxon>
        <taxon>Eucestoda</taxon>
        <taxon>Diphyllobothriidea</taxon>
        <taxon>Diphyllobothriidae</taxon>
        <taxon>Schistocephalus</taxon>
    </lineage>
</organism>
<protein>
    <submittedName>
        <fullName evidence="3">FAS1 domain-containing protein</fullName>
    </submittedName>
</protein>
<evidence type="ECO:0000313" key="2">
    <source>
        <dbReference type="Proteomes" id="UP000275846"/>
    </source>
</evidence>
<evidence type="ECO:0000313" key="1">
    <source>
        <dbReference type="EMBL" id="VDL98461.1"/>
    </source>
</evidence>
<keyword evidence="2" id="KW-1185">Reference proteome</keyword>
<dbReference type="EMBL" id="UYSU01037011">
    <property type="protein sequence ID" value="VDL98461.1"/>
    <property type="molecule type" value="Genomic_DNA"/>
</dbReference>
<gene>
    <name evidence="1" type="ORF">SSLN_LOCUS12076</name>
</gene>
<dbReference type="GO" id="GO:0030041">
    <property type="term" value="P:actin filament polymerization"/>
    <property type="evidence" value="ECO:0007669"/>
    <property type="project" value="TreeGrafter"/>
</dbReference>
<dbReference type="PANTHER" id="PTHR45691:SF1">
    <property type="entry name" value="FH2 DOMAIN-CONTAINING PROTEIN 1-RELATED"/>
    <property type="match status" value="1"/>
</dbReference>
<name>A0A183T6H8_SCHSO</name>
<dbReference type="OrthoDB" id="5399138at2759"/>
<dbReference type="WBParaSite" id="SSLN_0001252701-mRNA-1">
    <property type="protein sequence ID" value="SSLN_0001252701-mRNA-1"/>
    <property type="gene ID" value="SSLN_0001252701"/>
</dbReference>
<reference evidence="3" key="1">
    <citation type="submission" date="2016-06" db="UniProtKB">
        <authorList>
            <consortium name="WormBaseParasite"/>
        </authorList>
    </citation>
    <scope>IDENTIFICATION</scope>
</reference>
<dbReference type="GO" id="GO:0005884">
    <property type="term" value="C:actin filament"/>
    <property type="evidence" value="ECO:0007669"/>
    <property type="project" value="TreeGrafter"/>
</dbReference>
<reference evidence="1 2" key="2">
    <citation type="submission" date="2018-11" db="EMBL/GenBank/DDBJ databases">
        <authorList>
            <consortium name="Pathogen Informatics"/>
        </authorList>
    </citation>
    <scope>NUCLEOTIDE SEQUENCE [LARGE SCALE GENOMIC DNA]</scope>
    <source>
        <strain evidence="1 2">NST_G2</strain>
    </source>
</reference>
<evidence type="ECO:0000313" key="3">
    <source>
        <dbReference type="WBParaSite" id="SSLN_0001252701-mRNA-1"/>
    </source>
</evidence>
<proteinExistence type="predicted"/>
<sequence length="310" mass="33073">MSRPNDIEFSVSTQQFSPCAGLAESTSQSNSVAPLEFLRNSIAATTTSTTIGTGIGQSALLTASILPPPPPPPPPPPADWLDWMKNLQASGKLSLPFAASASAAVALKPPEALLSMVQQRAYLNQSTYFPPSLPIMFPTMTMDMNSEADDEFPMNSLVKNSLLNMHLLAGQLPFWSLPPPSRPRPLPPPPPPPPLQLAAVSRTLRCADTMSTAAASAESIVDGSPTHEAVGFQLKSLPSKGLMGADEEKTVRLVNSGEATIRSAMSGRCKSTDLRIGSMEPERSQLLTTRELNSDQLQVGQAFVFANEFC</sequence>
<dbReference type="AlphaFoldDB" id="A0A183T6H8"/>
<accession>A0A183T6H8</accession>